<dbReference type="EMBL" id="DXFX01000034">
    <property type="protein sequence ID" value="HIX07328.1"/>
    <property type="molecule type" value="Genomic_DNA"/>
</dbReference>
<name>A0A9D2AEY7_9FIRM</name>
<dbReference type="GO" id="GO:0000287">
    <property type="term" value="F:magnesium ion binding"/>
    <property type="evidence" value="ECO:0007669"/>
    <property type="project" value="TreeGrafter"/>
</dbReference>
<dbReference type="SFLD" id="SFLDS00003">
    <property type="entry name" value="Haloacid_Dehalogenase"/>
    <property type="match status" value="1"/>
</dbReference>
<evidence type="ECO:0000313" key="2">
    <source>
        <dbReference type="Proteomes" id="UP000824204"/>
    </source>
</evidence>
<dbReference type="PANTHER" id="PTHR10000">
    <property type="entry name" value="PHOSPHOSERINE PHOSPHATASE"/>
    <property type="match status" value="1"/>
</dbReference>
<dbReference type="Proteomes" id="UP000824204">
    <property type="component" value="Unassembled WGS sequence"/>
</dbReference>
<dbReference type="Pfam" id="PF08282">
    <property type="entry name" value="Hydrolase_3"/>
    <property type="match status" value="1"/>
</dbReference>
<dbReference type="NCBIfam" id="TIGR00099">
    <property type="entry name" value="Cof-subfamily"/>
    <property type="match status" value="1"/>
</dbReference>
<sequence length="275" mass="30399">MKELQYKLIVSDFDGTLRRSEGGVSEETIETVRRYTDAGGTFALCTGRMPKAILPCAHQLGLSGLVGAYQGAVIEEIGSGKLVRDGRIPTDDAIKICTFMQENGWHIHVYDGDDLYINMDDDFRAWYEKTCNVRGILTPFDISATVREKNISPHKIVIMCPAEERKFALDSLESRFGEKYYVTTSSENLVEIVKKGCNKGGVITFLAQYYGIPLSQTIAIGDNLNDLPMLRAAGLGVVVENGEEELKKEADFITRSCDSDGVAYVIKKFGLGENV</sequence>
<gene>
    <name evidence="1" type="ORF">H9741_02540</name>
</gene>
<dbReference type="InterPro" id="IPR036412">
    <property type="entry name" value="HAD-like_sf"/>
</dbReference>
<dbReference type="InterPro" id="IPR023214">
    <property type="entry name" value="HAD_sf"/>
</dbReference>
<dbReference type="SUPFAM" id="SSF56784">
    <property type="entry name" value="HAD-like"/>
    <property type="match status" value="1"/>
</dbReference>
<accession>A0A9D2AEY7</accession>
<protein>
    <submittedName>
        <fullName evidence="1">Cof-type HAD-IIB family hydrolase</fullName>
    </submittedName>
</protein>
<dbReference type="NCBIfam" id="TIGR01484">
    <property type="entry name" value="HAD-SF-IIB"/>
    <property type="match status" value="1"/>
</dbReference>
<dbReference type="Gene3D" id="3.40.50.1000">
    <property type="entry name" value="HAD superfamily/HAD-like"/>
    <property type="match status" value="1"/>
</dbReference>
<organism evidence="1 2">
    <name type="scientific">Candidatus Borkfalkia faecipullorum</name>
    <dbReference type="NCBI Taxonomy" id="2838510"/>
    <lineage>
        <taxon>Bacteria</taxon>
        <taxon>Bacillati</taxon>
        <taxon>Bacillota</taxon>
        <taxon>Clostridia</taxon>
        <taxon>Christensenellales</taxon>
        <taxon>Christensenellaceae</taxon>
        <taxon>Candidatus Borkfalkia</taxon>
    </lineage>
</organism>
<proteinExistence type="predicted"/>
<comment type="caution">
    <text evidence="1">The sequence shown here is derived from an EMBL/GenBank/DDBJ whole genome shotgun (WGS) entry which is preliminary data.</text>
</comment>
<dbReference type="GO" id="GO:0005829">
    <property type="term" value="C:cytosol"/>
    <property type="evidence" value="ECO:0007669"/>
    <property type="project" value="TreeGrafter"/>
</dbReference>
<reference evidence="1" key="1">
    <citation type="journal article" date="2021" name="PeerJ">
        <title>Extensive microbial diversity within the chicken gut microbiome revealed by metagenomics and culture.</title>
        <authorList>
            <person name="Gilroy R."/>
            <person name="Ravi A."/>
            <person name="Getino M."/>
            <person name="Pursley I."/>
            <person name="Horton D.L."/>
            <person name="Alikhan N.F."/>
            <person name="Baker D."/>
            <person name="Gharbi K."/>
            <person name="Hall N."/>
            <person name="Watson M."/>
            <person name="Adriaenssens E.M."/>
            <person name="Foster-Nyarko E."/>
            <person name="Jarju S."/>
            <person name="Secka A."/>
            <person name="Antonio M."/>
            <person name="Oren A."/>
            <person name="Chaudhuri R.R."/>
            <person name="La Ragione R."/>
            <person name="Hildebrand F."/>
            <person name="Pallen M.J."/>
        </authorList>
    </citation>
    <scope>NUCLEOTIDE SEQUENCE</scope>
    <source>
        <strain evidence="1">811</strain>
    </source>
</reference>
<dbReference type="PANTHER" id="PTHR10000:SF8">
    <property type="entry name" value="HAD SUPERFAMILY HYDROLASE-LIKE, TYPE 3"/>
    <property type="match status" value="1"/>
</dbReference>
<dbReference type="Gene3D" id="3.30.1240.10">
    <property type="match status" value="1"/>
</dbReference>
<dbReference type="GO" id="GO:0016791">
    <property type="term" value="F:phosphatase activity"/>
    <property type="evidence" value="ECO:0007669"/>
    <property type="project" value="TreeGrafter"/>
</dbReference>
<dbReference type="CDD" id="cd07516">
    <property type="entry name" value="HAD_Pase"/>
    <property type="match status" value="1"/>
</dbReference>
<evidence type="ECO:0000313" key="1">
    <source>
        <dbReference type="EMBL" id="HIX07328.1"/>
    </source>
</evidence>
<reference evidence="1" key="2">
    <citation type="submission" date="2021-04" db="EMBL/GenBank/DDBJ databases">
        <authorList>
            <person name="Gilroy R."/>
        </authorList>
    </citation>
    <scope>NUCLEOTIDE SEQUENCE</scope>
    <source>
        <strain evidence="1">811</strain>
    </source>
</reference>
<dbReference type="InterPro" id="IPR000150">
    <property type="entry name" value="Cof"/>
</dbReference>
<keyword evidence="1" id="KW-0378">Hydrolase</keyword>
<dbReference type="SFLD" id="SFLDG01140">
    <property type="entry name" value="C2.B:_Phosphomannomutase_and_P"/>
    <property type="match status" value="1"/>
</dbReference>
<dbReference type="InterPro" id="IPR006379">
    <property type="entry name" value="HAD-SF_hydro_IIB"/>
</dbReference>
<dbReference type="AlphaFoldDB" id="A0A9D2AEY7"/>